<dbReference type="PROSITE" id="PS50112">
    <property type="entry name" value="PAS"/>
    <property type="match status" value="1"/>
</dbReference>
<dbReference type="PROSITE" id="PS50011">
    <property type="entry name" value="PROTEIN_KINASE_DOM"/>
    <property type="match status" value="1"/>
</dbReference>
<reference evidence="9 10" key="1">
    <citation type="journal article" date="2024" name="G3 (Bethesda)">
        <title>Genome assembly of Hibiscus sabdariffa L. provides insights into metabolisms of medicinal natural products.</title>
        <authorList>
            <person name="Kim T."/>
        </authorList>
    </citation>
    <scope>NUCLEOTIDE SEQUENCE [LARGE SCALE GENOMIC DNA]</scope>
    <source>
        <strain evidence="9">TK-2024</strain>
        <tissue evidence="9">Old leaves</tissue>
    </source>
</reference>
<dbReference type="SMART" id="SM00220">
    <property type="entry name" value="S_TKc"/>
    <property type="match status" value="1"/>
</dbReference>
<keyword evidence="5" id="KW-0175">Coiled coil</keyword>
<dbReference type="Pfam" id="PF07714">
    <property type="entry name" value="PK_Tyr_Ser-Thr"/>
    <property type="match status" value="1"/>
</dbReference>
<dbReference type="InterPro" id="IPR008271">
    <property type="entry name" value="Ser/Thr_kinase_AS"/>
</dbReference>
<comment type="caution">
    <text evidence="9">The sequence shown here is derived from an EMBL/GenBank/DDBJ whole genome shotgun (WGS) entry which is preliminary data.</text>
</comment>
<gene>
    <name evidence="9" type="ORF">V6N12_028154</name>
</gene>
<organism evidence="9 10">
    <name type="scientific">Hibiscus sabdariffa</name>
    <name type="common">roselle</name>
    <dbReference type="NCBI Taxonomy" id="183260"/>
    <lineage>
        <taxon>Eukaryota</taxon>
        <taxon>Viridiplantae</taxon>
        <taxon>Streptophyta</taxon>
        <taxon>Embryophyta</taxon>
        <taxon>Tracheophyta</taxon>
        <taxon>Spermatophyta</taxon>
        <taxon>Magnoliopsida</taxon>
        <taxon>eudicotyledons</taxon>
        <taxon>Gunneridae</taxon>
        <taxon>Pentapetalae</taxon>
        <taxon>rosids</taxon>
        <taxon>malvids</taxon>
        <taxon>Malvales</taxon>
        <taxon>Malvaceae</taxon>
        <taxon>Malvoideae</taxon>
        <taxon>Hibiscus</taxon>
    </lineage>
</organism>
<feature type="region of interest" description="Disordered" evidence="6">
    <location>
        <begin position="1"/>
        <end position="22"/>
    </location>
</feature>
<dbReference type="Pfam" id="PF00989">
    <property type="entry name" value="PAS"/>
    <property type="match status" value="1"/>
</dbReference>
<proteinExistence type="predicted"/>
<dbReference type="Gene3D" id="3.30.200.20">
    <property type="entry name" value="Phosphorylase Kinase, domain 1"/>
    <property type="match status" value="1"/>
</dbReference>
<feature type="region of interest" description="Disordered" evidence="6">
    <location>
        <begin position="91"/>
        <end position="115"/>
    </location>
</feature>
<evidence type="ECO:0000256" key="1">
    <source>
        <dbReference type="ARBA" id="ARBA00022543"/>
    </source>
</evidence>
<dbReference type="PANTHER" id="PTHR44329:SF256">
    <property type="entry name" value="PAS DOMAIN-CONTAINING PROTEIN TYROSINE KINASE FAMILY PROTEIN"/>
    <property type="match status" value="1"/>
</dbReference>
<dbReference type="SMART" id="SM00091">
    <property type="entry name" value="PAS"/>
    <property type="match status" value="1"/>
</dbReference>
<dbReference type="Gene3D" id="3.30.450.20">
    <property type="entry name" value="PAS domain"/>
    <property type="match status" value="1"/>
</dbReference>
<dbReference type="Proteomes" id="UP001472677">
    <property type="component" value="Unassembled WGS sequence"/>
</dbReference>
<keyword evidence="10" id="KW-1185">Reference proteome</keyword>
<dbReference type="InterPro" id="IPR051681">
    <property type="entry name" value="Ser/Thr_Kinases-Pseudokinases"/>
</dbReference>
<dbReference type="CDD" id="cd13999">
    <property type="entry name" value="STKc_MAP3K-like"/>
    <property type="match status" value="1"/>
</dbReference>
<feature type="domain" description="PAS" evidence="8">
    <location>
        <begin position="122"/>
        <end position="193"/>
    </location>
</feature>
<feature type="compositionally biased region" description="Basic and acidic residues" evidence="6">
    <location>
        <begin position="1"/>
        <end position="12"/>
    </location>
</feature>
<protein>
    <submittedName>
        <fullName evidence="9">Uncharacterized protein</fullName>
    </submittedName>
</protein>
<dbReference type="SUPFAM" id="SSF56112">
    <property type="entry name" value="Protein kinase-like (PK-like)"/>
    <property type="match status" value="1"/>
</dbReference>
<name>A0ABR2F501_9ROSI</name>
<dbReference type="EMBL" id="JBBPBM010000008">
    <property type="protein sequence ID" value="KAK8572092.1"/>
    <property type="molecule type" value="Genomic_DNA"/>
</dbReference>
<evidence type="ECO:0000256" key="4">
    <source>
        <dbReference type="ARBA" id="ARBA00023170"/>
    </source>
</evidence>
<keyword evidence="3" id="KW-0157">Chromophore</keyword>
<evidence type="ECO:0000256" key="2">
    <source>
        <dbReference type="ARBA" id="ARBA00022606"/>
    </source>
</evidence>
<evidence type="ECO:0000313" key="10">
    <source>
        <dbReference type="Proteomes" id="UP001472677"/>
    </source>
</evidence>
<accession>A0ABR2F501</accession>
<evidence type="ECO:0000256" key="6">
    <source>
        <dbReference type="SAM" id="MobiDB-lite"/>
    </source>
</evidence>
<dbReference type="NCBIfam" id="TIGR00229">
    <property type="entry name" value="sensory_box"/>
    <property type="match status" value="1"/>
</dbReference>
<dbReference type="InterPro" id="IPR013767">
    <property type="entry name" value="PAS_fold"/>
</dbReference>
<dbReference type="InterPro" id="IPR035965">
    <property type="entry name" value="PAS-like_dom_sf"/>
</dbReference>
<feature type="coiled-coil region" evidence="5">
    <location>
        <begin position="23"/>
        <end position="50"/>
    </location>
</feature>
<feature type="compositionally biased region" description="Low complexity" evidence="6">
    <location>
        <begin position="409"/>
        <end position="431"/>
    </location>
</feature>
<dbReference type="CDD" id="cd00130">
    <property type="entry name" value="PAS"/>
    <property type="match status" value="1"/>
</dbReference>
<feature type="compositionally biased region" description="Gly residues" evidence="6">
    <location>
        <begin position="96"/>
        <end position="111"/>
    </location>
</feature>
<dbReference type="InterPro" id="IPR001245">
    <property type="entry name" value="Ser-Thr/Tyr_kinase_cat_dom"/>
</dbReference>
<keyword evidence="1" id="KW-0600">Photoreceptor protein</keyword>
<dbReference type="InterPro" id="IPR011009">
    <property type="entry name" value="Kinase-like_dom_sf"/>
</dbReference>
<evidence type="ECO:0000256" key="3">
    <source>
        <dbReference type="ARBA" id="ARBA00022991"/>
    </source>
</evidence>
<evidence type="ECO:0000313" key="9">
    <source>
        <dbReference type="EMBL" id="KAK8572092.1"/>
    </source>
</evidence>
<dbReference type="InterPro" id="IPR000014">
    <property type="entry name" value="PAS"/>
</dbReference>
<keyword evidence="2" id="KW-0716">Sensory transduction</keyword>
<dbReference type="InterPro" id="IPR000719">
    <property type="entry name" value="Prot_kinase_dom"/>
</dbReference>
<dbReference type="Gene3D" id="1.10.510.10">
    <property type="entry name" value="Transferase(Phosphotransferase) domain 1"/>
    <property type="match status" value="1"/>
</dbReference>
<evidence type="ECO:0000259" key="8">
    <source>
        <dbReference type="PROSITE" id="PS50112"/>
    </source>
</evidence>
<feature type="region of interest" description="Disordered" evidence="6">
    <location>
        <begin position="403"/>
        <end position="432"/>
    </location>
</feature>
<dbReference type="PROSITE" id="PS00108">
    <property type="entry name" value="PROTEIN_KINASE_ST"/>
    <property type="match status" value="1"/>
</dbReference>
<feature type="domain" description="Protein kinase" evidence="7">
    <location>
        <begin position="452"/>
        <end position="729"/>
    </location>
</feature>
<sequence length="752" mass="83331">MEGKERNPKMEMETETETETLRGEDLLRKIQELEAGHAHLQQEIWRLKQLGGDSNPDSTRWSYHCASPQRSQFPGNAAAWKRGSGSFRHPLQIESGGYGTANGGGGGGGKSGNSPPAATILTDSHFLNILQSMGQSVYIYHLSGRVIYWNRHSETLLGYSAAEALGKNILKLIVAPRDVAVACNIIHRVSIGESWTGLFPIKHKSGEMNSAVATVTPFYDDHVDRQPEADSSVFSRSKNTISVKLGIDTQQPLQTAIASKISNLVSKVSNKVKSKIRTGEYCVDGSDHKDATSGGACTPRGVIQSAALGVFYPLNSESTVKISRYCGDESEGKPASQKFMNFMAKKGISWPWKGSGRGESEAKTARLVWPWAGDDQENETSMLKSPYLCLKYENHIDECNRPVNEVPGSSSSSANVNSTSSSSSSESIGSSPVNRIDLDTDCVDYEILWEELTTREQIGKGCCGTVYHGLWYMDQYDVAIKIFPNLEYSDDVINSFKQEASLMKRLRHPNVLLFMGAVTSPQRLCIVTEFLSRGSLFNLLRKNAAKLEWRRRVHMALYIARGMNYLHHYNPPIVHRDLKSSNLLVDKNWTVKVGDFGLSRLKYATYLSSRSGKGTPQWMAPEVLRNEPSNEKFVANPLLSFSLHTTYSPSPSPIAFTFPLSAALVSLVLSVEHLGLMFIVLESYSLPGRYLGMGSTQCRSDAWNCNFLETSDPQSRPTFRELLNKLRDLQRQCTIQFQQARNSAGDGSRKGS</sequence>
<dbReference type="PANTHER" id="PTHR44329">
    <property type="entry name" value="SERINE/THREONINE-PROTEIN KINASE TNNI3K-RELATED"/>
    <property type="match status" value="1"/>
</dbReference>
<dbReference type="SUPFAM" id="SSF55785">
    <property type="entry name" value="PYP-like sensor domain (PAS domain)"/>
    <property type="match status" value="1"/>
</dbReference>
<evidence type="ECO:0000256" key="5">
    <source>
        <dbReference type="SAM" id="Coils"/>
    </source>
</evidence>
<evidence type="ECO:0000259" key="7">
    <source>
        <dbReference type="PROSITE" id="PS50011"/>
    </source>
</evidence>
<keyword evidence="4" id="KW-0675">Receptor</keyword>